<keyword evidence="2" id="KW-1185">Reference proteome</keyword>
<name>A0A2P9AVN4_9HYPH</name>
<accession>A0A2P9AVN4</accession>
<organism evidence="1 2">
    <name type="scientific">Mesorhizobium delmotii</name>
    <dbReference type="NCBI Taxonomy" id="1631247"/>
    <lineage>
        <taxon>Bacteria</taxon>
        <taxon>Pseudomonadati</taxon>
        <taxon>Pseudomonadota</taxon>
        <taxon>Alphaproteobacteria</taxon>
        <taxon>Hyphomicrobiales</taxon>
        <taxon>Phyllobacteriaceae</taxon>
        <taxon>Mesorhizobium</taxon>
    </lineage>
</organism>
<dbReference type="AlphaFoldDB" id="A0A2P9AVN4"/>
<evidence type="ECO:0000313" key="1">
    <source>
        <dbReference type="EMBL" id="SJM35268.1"/>
    </source>
</evidence>
<sequence length="90" mass="9948">MSKAKWLVAALVPGLKRQPLKKIDADAPALLKLLQHWRDEAGRAGHTVQRIAVAYEAAGDGFWLARWLRAHGIEAYAIHPSRPIASIPSF</sequence>
<gene>
    <name evidence="1" type="ORF">BQ8482_660004</name>
</gene>
<dbReference type="EMBL" id="FUIG01000077">
    <property type="protein sequence ID" value="SJM35268.1"/>
    <property type="molecule type" value="Genomic_DNA"/>
</dbReference>
<protein>
    <recommendedName>
        <fullName evidence="3">Transposase</fullName>
    </recommendedName>
</protein>
<evidence type="ECO:0000313" key="2">
    <source>
        <dbReference type="Proteomes" id="UP000245698"/>
    </source>
</evidence>
<evidence type="ECO:0008006" key="3">
    <source>
        <dbReference type="Google" id="ProtNLM"/>
    </source>
</evidence>
<proteinExistence type="predicted"/>
<reference evidence="2" key="1">
    <citation type="submission" date="2016-12" db="EMBL/GenBank/DDBJ databases">
        <authorList>
            <person name="Brunel B."/>
        </authorList>
    </citation>
    <scope>NUCLEOTIDE SEQUENCE [LARGE SCALE GENOMIC DNA]</scope>
</reference>
<dbReference type="Proteomes" id="UP000245698">
    <property type="component" value="Unassembled WGS sequence"/>
</dbReference>